<keyword evidence="2" id="KW-0808">Transferase</keyword>
<gene>
    <name evidence="8" type="ORF">QJ522_21120</name>
</gene>
<dbReference type="InterPro" id="IPR008928">
    <property type="entry name" value="6-hairpin_glycosidase_sf"/>
</dbReference>
<dbReference type="Pfam" id="PF11329">
    <property type="entry name" value="DUF3131"/>
    <property type="match status" value="1"/>
</dbReference>
<feature type="transmembrane region" description="Helical" evidence="3">
    <location>
        <begin position="519"/>
        <end position="539"/>
    </location>
</feature>
<dbReference type="GO" id="GO:0030246">
    <property type="term" value="F:carbohydrate binding"/>
    <property type="evidence" value="ECO:0007669"/>
    <property type="project" value="InterPro"/>
</dbReference>
<dbReference type="Pfam" id="PF17167">
    <property type="entry name" value="Glyco_hydro_94"/>
    <property type="match status" value="1"/>
</dbReference>
<dbReference type="PANTHER" id="PTHR37469">
    <property type="entry name" value="CELLOBIONIC ACID PHOSPHORYLASE-RELATED"/>
    <property type="match status" value="1"/>
</dbReference>
<accession>A0AAW6U124</accession>
<dbReference type="InterPro" id="IPR019282">
    <property type="entry name" value="Glycoamylase-like_cons_dom"/>
</dbReference>
<dbReference type="SUPFAM" id="SSF48208">
    <property type="entry name" value="Six-hairpin glycosidases"/>
    <property type="match status" value="1"/>
</dbReference>
<dbReference type="InterPro" id="IPR033432">
    <property type="entry name" value="GH94_catalytic"/>
</dbReference>
<protein>
    <submittedName>
        <fullName evidence="8">Glucoamylase family protein</fullName>
    </submittedName>
</protein>
<reference evidence="8" key="1">
    <citation type="submission" date="2023-05" db="EMBL/GenBank/DDBJ databases">
        <title>Anaerotaeda fermentans gen. nov., sp. nov., a novel anaerobic planctomycete of the new family within the order Sedimentisphaerales isolated from Taman Peninsula, Russia.</title>
        <authorList>
            <person name="Khomyakova M.A."/>
            <person name="Merkel A.Y."/>
            <person name="Slobodkin A.I."/>
        </authorList>
    </citation>
    <scope>NUCLEOTIDE SEQUENCE</scope>
    <source>
        <strain evidence="8">M17dextr</strain>
    </source>
</reference>
<dbReference type="EMBL" id="JASCXX010000041">
    <property type="protein sequence ID" value="MDI6451577.1"/>
    <property type="molecule type" value="Genomic_DNA"/>
</dbReference>
<feature type="domain" description="Glycoamylase-like" evidence="5">
    <location>
        <begin position="921"/>
        <end position="1131"/>
    </location>
</feature>
<organism evidence="8 9">
    <name type="scientific">Anaerobaca lacustris</name>
    <dbReference type="NCBI Taxonomy" id="3044600"/>
    <lineage>
        <taxon>Bacteria</taxon>
        <taxon>Pseudomonadati</taxon>
        <taxon>Planctomycetota</taxon>
        <taxon>Phycisphaerae</taxon>
        <taxon>Sedimentisphaerales</taxon>
        <taxon>Anaerobacaceae</taxon>
        <taxon>Anaerobaca</taxon>
    </lineage>
</organism>
<keyword evidence="9" id="KW-1185">Reference proteome</keyword>
<keyword evidence="3" id="KW-0472">Membrane</keyword>
<dbReference type="InterPro" id="IPR010383">
    <property type="entry name" value="Glyco_hydrolase_94_b-supersand"/>
</dbReference>
<feature type="domain" description="Glycosyl hydrolase 94 catalytic" evidence="7">
    <location>
        <begin position="1964"/>
        <end position="2388"/>
    </location>
</feature>
<sequence length="2482" mass="278667">MIVATLLLIPASQLSLEVMNTLILRCFPPRALPKMDFRVSGIPDACRTLVVVPMMLVDQETIEGEAEKLEIRYLANKEANLLFGLYSDYTDATSAHCDADVALLQTATQCIVALNQRHGGERFFLFHRERKWCDCEQRFIGWERKRGKLEELNDLIVGTRPREAERLVHVGDPDRLSDVRFVITLDSDTQLPAAAARRMIETLAHPLNRARLDNAGRVQSGYTIIQPRVSPSLPSTSGSPFSRLFSNPVGIDPYTNMVSDVYQDLVGEGSYHGKGIYDVRVFSRVLSGRFPEAWLLSHDLIEGAHVRVGLASDIELYDEFPQDCLSHIKRQHRWLRGDWQIADWIMPRVPQPGGGRGPNPLSWFDRWKVFDNLRRSLLPAASLALLITSWLISSRVGWIASIVVVTQLFFHSLAQPFTWATTRQDLKGVSLTKIVHDLLRVLVEAALLPYQAWLALDAIARVWYRRHISHRRLLEWTSAQAMHNKAQTKVPMFLLSMGLASVFSALVGWAVAYGRPANLGVASPWLMLWFLSPMIGWLLTRRPPVKPPQSLLPEEDRQFLRNVARRTWRYFSDFVNEQTSWLPPDNYQVSHQNGLALRTSPTNIGLYLVSVLSAHDFGYLTLDEVTQKLTRTMETIHKLERHEGHLLNWYDVQTLAPLKPRYVSTVDSGNLLGALWTLNRGLESLMQGPLLDAQALAGLHDAGEVLRQIVREERCSGLDVHALDDLLLAWESPPDSFRDLLRFLRRTESNTRRLSEKAPGSSGEQGNVTYWAGQVQRQLAAWLNIADRYLAWIEILAEKSEEEVTGLDPDALPAFRQAIHHVPSLKDLAGGNIPCIASLQTIREKTPAEEHALIDWIERVKVAFDRAKWLAGEMLALTEQLARACGELSESINMRFLYNPDRRLFSIGFNVSEGRLDRAFYDLLASEARLGSLVAIARGDIPAEHWFAMSRPYGAIGRRRVLLSWTGTMFEYLMPLLFQRSYSNTLLDKAAKEAVAIQIAYGRKHQVLWGISECAFGDLDIQKTYQYQAFGVPELGLKRGLADKIVVAPYATLLAVSVAPRQAMQNLKRLADLGLLSDYGYYESLDYSWQPSHEAAPGVIVRTYMAHHHGMSFLALTNFLHDDCLRRHFHSDPRVRMVEPLLHERIPHLPPLHHVSTRERVSSVASVGEVTPSVRQFETPHTATPKTQLLCNGRYGLMLTGAGGGYSRWNDFEITRWRSDPTQDSWGTFCYIRDADSGRLWCNTYQPTGGKVDQFCANFTLDRAVFWRVDDDIKSETEIIVAPEDDVEIRRMTLINQSTRIRRIELTSYVELALAPHNVDRQHPAFNKLFIQTEALLGQRALLAYRRPRSGGELPVYVAHRFTLGQDASESKDEALRFETDRRRFIGRGRTLASPMGALQEPNGSQGYVLDPILSLRQNLTLAPGQRAQISLVLAAGSSREEVASLMSKYGDPHAIERAMDLAWASAQLELRLLRIGPDEARRFQQLAGHLLYPSPLLRSTSQRIADNRKGQAGLWAYSISGDLPIVLVAIGEARDLGLVRQMLQAHTYWRMHGLVADLVILNEEAGGYTQPLREQLDHLIQSHGAGTGVDRPGGVYLRSADLMPAEDLTLLQAAASVVLVAARGTLPQQLAAPSLQAPALPEFMARKRDPRDPSAALPFMELPFFNSLGGFTPDGREYAIYLGPGMHTPAPWTNVIANPAFGTLVSETGAGFTWQGNSQRNRLTPWSNDPVMDPPSEAIYIRDEETGTYWTPTASPIREKTAYRARHGAGYTVFEHNSHGIEQELTVFVPMNDPGGEPIKLQKLLLRNDSGRPRKLSLTYYVEWTLGETRESSQMHVVTAWDDEAQAMLARNRYHPDYADQVAFAAVSAPTASYTGDRTAFLGRNRSLSNPTAMERTKLPRRTGAGLDPCAAVQVTLKLAPGERTEITCMLGQAQSVEQVHALVLAYRDSLALETALQQTRAWWDDRLGTIQVHTPELAADILINRWLLYQSLSCRIWGRSGFYQSGGAFGFRDQLQDVMALLYTHPTLARGHILLAASRQFKEGDVQHWWHPPAGAGVRSRISDDLLWLPFVVAQYVRVTADASILREVVSFLDAPLLDDDEHESFQSPGVSPECATLFEHCQRALAHSQRFGAHGLPLMGSGDWNDGMNLVGAAGKGESVWLAWFMVDVMRGMAEMSDLLGRSELSQSYEQEREALITHVEQFAWDGQWYLRAIFDDGTPLGSSVNTEARIDSLPQSWAWLSGAADMDRAEKALESAWSHLVREDEGLVLLFEPPFDRSEPSPGYIKGYPPGVRENGGQYTHAAIWLAMAMARRGEGTRAAKILSMLNPIECTREPASVWRYGVEPYVVAADVYRLPGQIGQGGWSWYTGSAAWMYRAWVEEILGLKVRGETMQLAPVIPGWWDGFQMSYRHGEALYEIQVENPEHCERGVAWVEMDGQRIEDGVIRLVRDLVKHRVLVRMGKSPHVVCSINPDEHAAS</sequence>
<dbReference type="InterPro" id="IPR011013">
    <property type="entry name" value="Gal_mutarotase_sf_dom"/>
</dbReference>
<evidence type="ECO:0000256" key="3">
    <source>
        <dbReference type="SAM" id="Phobius"/>
    </source>
</evidence>
<dbReference type="Proteomes" id="UP001431776">
    <property type="component" value="Unassembled WGS sequence"/>
</dbReference>
<evidence type="ECO:0000259" key="4">
    <source>
        <dbReference type="Pfam" id="PF06165"/>
    </source>
</evidence>
<dbReference type="PANTHER" id="PTHR37469:SF2">
    <property type="entry name" value="CELLOBIONIC ACID PHOSPHORYLASE"/>
    <property type="match status" value="1"/>
</dbReference>
<evidence type="ECO:0000259" key="6">
    <source>
        <dbReference type="Pfam" id="PF11329"/>
    </source>
</evidence>
<comment type="caution">
    <text evidence="8">The sequence shown here is derived from an EMBL/GenBank/DDBJ whole genome shotgun (WGS) entry which is preliminary data.</text>
</comment>
<dbReference type="Gene3D" id="2.70.98.40">
    <property type="entry name" value="Glycoside hydrolase, family 65, N-terminal domain"/>
    <property type="match status" value="2"/>
</dbReference>
<feature type="domain" description="Glycosyl hydrolase 94 supersandwich" evidence="4">
    <location>
        <begin position="1174"/>
        <end position="1453"/>
    </location>
</feature>
<evidence type="ECO:0000259" key="5">
    <source>
        <dbReference type="Pfam" id="PF10091"/>
    </source>
</evidence>
<dbReference type="InterPro" id="IPR037018">
    <property type="entry name" value="GH65_N"/>
</dbReference>
<dbReference type="Gene3D" id="1.50.10.140">
    <property type="match status" value="2"/>
</dbReference>
<evidence type="ECO:0000313" key="8">
    <source>
        <dbReference type="EMBL" id="MDI6451577.1"/>
    </source>
</evidence>
<dbReference type="GO" id="GO:0016757">
    <property type="term" value="F:glycosyltransferase activity"/>
    <property type="evidence" value="ECO:0007669"/>
    <property type="project" value="UniProtKB-KW"/>
</dbReference>
<feature type="domain" description="DUF3131" evidence="6">
    <location>
        <begin position="563"/>
        <end position="659"/>
    </location>
</feature>
<dbReference type="GO" id="GO:0005975">
    <property type="term" value="P:carbohydrate metabolic process"/>
    <property type="evidence" value="ECO:0007669"/>
    <property type="project" value="InterPro"/>
</dbReference>
<dbReference type="InterPro" id="IPR012341">
    <property type="entry name" value="6hp_glycosidase-like_sf"/>
</dbReference>
<dbReference type="Gene3D" id="1.50.10.10">
    <property type="match status" value="1"/>
</dbReference>
<dbReference type="InterPro" id="IPR021478">
    <property type="entry name" value="DUF3131"/>
</dbReference>
<keyword evidence="3" id="KW-1133">Transmembrane helix</keyword>
<proteinExistence type="predicted"/>
<dbReference type="InterPro" id="IPR052047">
    <property type="entry name" value="GH94_Enzymes"/>
</dbReference>
<keyword evidence="3" id="KW-0812">Transmembrane</keyword>
<dbReference type="Gene3D" id="2.60.420.10">
    <property type="entry name" value="Maltose phosphorylase, domain 3"/>
    <property type="match status" value="1"/>
</dbReference>
<dbReference type="SUPFAM" id="SSF74650">
    <property type="entry name" value="Galactose mutarotase-like"/>
    <property type="match status" value="2"/>
</dbReference>
<dbReference type="SMART" id="SM01068">
    <property type="entry name" value="CBM_X"/>
    <property type="match status" value="2"/>
</dbReference>
<evidence type="ECO:0000256" key="1">
    <source>
        <dbReference type="ARBA" id="ARBA00022676"/>
    </source>
</evidence>
<feature type="transmembrane region" description="Helical" evidence="3">
    <location>
        <begin position="492"/>
        <end position="513"/>
    </location>
</feature>
<dbReference type="Pfam" id="PF06165">
    <property type="entry name" value="GH94_b-supersand"/>
    <property type="match status" value="2"/>
</dbReference>
<evidence type="ECO:0000256" key="2">
    <source>
        <dbReference type="ARBA" id="ARBA00022679"/>
    </source>
</evidence>
<name>A0AAW6U124_9BACT</name>
<evidence type="ECO:0000259" key="7">
    <source>
        <dbReference type="Pfam" id="PF17167"/>
    </source>
</evidence>
<dbReference type="CDD" id="cd11756">
    <property type="entry name" value="GH94N_ChvB_NdvB_1_like"/>
    <property type="match status" value="1"/>
</dbReference>
<dbReference type="RefSeq" id="WP_349246987.1">
    <property type="nucleotide sequence ID" value="NZ_JASCXX010000041.1"/>
</dbReference>
<dbReference type="InterPro" id="IPR037820">
    <property type="entry name" value="GH94N_NdvB"/>
</dbReference>
<dbReference type="CDD" id="cd11753">
    <property type="entry name" value="GH94N_ChvB_NdvB_2_like"/>
    <property type="match status" value="1"/>
</dbReference>
<dbReference type="Pfam" id="PF10091">
    <property type="entry name" value="Glycoamylase"/>
    <property type="match status" value="1"/>
</dbReference>
<feature type="domain" description="Glycosyl hydrolase 94 supersandwich" evidence="4">
    <location>
        <begin position="1677"/>
        <end position="1950"/>
    </location>
</feature>
<evidence type="ECO:0000313" key="9">
    <source>
        <dbReference type="Proteomes" id="UP001431776"/>
    </source>
</evidence>
<keyword evidence="1" id="KW-0328">Glycosyltransferase</keyword>
<dbReference type="InterPro" id="IPR037824">
    <property type="entry name" value="GH94N_2_NdvB"/>
</dbReference>